<dbReference type="Pfam" id="PF24068">
    <property type="entry name" value="TPD1_C"/>
    <property type="match status" value="1"/>
</dbReference>
<evidence type="ECO:0000256" key="1">
    <source>
        <dbReference type="ARBA" id="ARBA00022729"/>
    </source>
</evidence>
<keyword evidence="1" id="KW-0732">Signal</keyword>
<accession>A0A835R2G3</accession>
<dbReference type="InterPro" id="IPR040361">
    <property type="entry name" value="TPD1"/>
</dbReference>
<sequence>MMKSSLSGSPKRGAYMSIFLLLLLVLYGLAFGFVEYSSSMASSAEPRFISRKLVEEPPGDLGVVTEPNRVGETQCTKDDILLHQEATVPMPDGIPTYTVTVMNTCPEKSECAMTGIHLSCGWFSSARQLNPGVLVRLRFDDCLLNGGAPLPSGFAVSFQYANTYPYRFSVSVAECRHR</sequence>
<dbReference type="EMBL" id="JADCNM010000005">
    <property type="protein sequence ID" value="KAG0483169.1"/>
    <property type="molecule type" value="Genomic_DNA"/>
</dbReference>
<proteinExistence type="predicted"/>
<dbReference type="OrthoDB" id="1572689at2759"/>
<dbReference type="GO" id="GO:0001709">
    <property type="term" value="P:cell fate determination"/>
    <property type="evidence" value="ECO:0007669"/>
    <property type="project" value="TreeGrafter"/>
</dbReference>
<name>A0A835R2G3_VANPL</name>
<organism evidence="2 3">
    <name type="scientific">Vanilla planifolia</name>
    <name type="common">Vanilla</name>
    <dbReference type="NCBI Taxonomy" id="51239"/>
    <lineage>
        <taxon>Eukaryota</taxon>
        <taxon>Viridiplantae</taxon>
        <taxon>Streptophyta</taxon>
        <taxon>Embryophyta</taxon>
        <taxon>Tracheophyta</taxon>
        <taxon>Spermatophyta</taxon>
        <taxon>Magnoliopsida</taxon>
        <taxon>Liliopsida</taxon>
        <taxon>Asparagales</taxon>
        <taxon>Orchidaceae</taxon>
        <taxon>Vanilloideae</taxon>
        <taxon>Vanilleae</taxon>
        <taxon>Vanilla</taxon>
    </lineage>
</organism>
<gene>
    <name evidence="2" type="ORF">HPP92_011253</name>
</gene>
<dbReference type="PANTHER" id="PTHR33184">
    <property type="entry name" value="PROTEIN TAPETUM DETERMINANT 1-LIKE-RELATED"/>
    <property type="match status" value="1"/>
</dbReference>
<evidence type="ECO:0000313" key="2">
    <source>
        <dbReference type="EMBL" id="KAG0483169.1"/>
    </source>
</evidence>
<dbReference type="Proteomes" id="UP000639772">
    <property type="component" value="Unassembled WGS sequence"/>
</dbReference>
<evidence type="ECO:0000313" key="3">
    <source>
        <dbReference type="Proteomes" id="UP000639772"/>
    </source>
</evidence>
<dbReference type="PANTHER" id="PTHR33184:SF67">
    <property type="entry name" value="PROTEIN TAPETUM DETERMINANT 1"/>
    <property type="match status" value="1"/>
</dbReference>
<protein>
    <submittedName>
        <fullName evidence="2">Uncharacterized protein</fullName>
    </submittedName>
</protein>
<reference evidence="2 3" key="1">
    <citation type="journal article" date="2020" name="Nat. Food">
        <title>A phased Vanilla planifolia genome enables genetic improvement of flavour and production.</title>
        <authorList>
            <person name="Hasing T."/>
            <person name="Tang H."/>
            <person name="Brym M."/>
            <person name="Khazi F."/>
            <person name="Huang T."/>
            <person name="Chambers A.H."/>
        </authorList>
    </citation>
    <scope>NUCLEOTIDE SEQUENCE [LARGE SCALE GENOMIC DNA]</scope>
    <source>
        <tissue evidence="2">Leaf</tissue>
    </source>
</reference>
<dbReference type="AlphaFoldDB" id="A0A835R2G3"/>
<comment type="caution">
    <text evidence="2">The sequence shown here is derived from an EMBL/GenBank/DDBJ whole genome shotgun (WGS) entry which is preliminary data.</text>
</comment>